<protein>
    <submittedName>
        <fullName evidence="2">Uncharacterized protein</fullName>
    </submittedName>
</protein>
<accession>A0A0G1ZVQ1</accession>
<feature type="compositionally biased region" description="Gly residues" evidence="1">
    <location>
        <begin position="132"/>
        <end position="142"/>
    </location>
</feature>
<gene>
    <name evidence="2" type="ORF">UY76_C0028G0003</name>
</gene>
<dbReference type="AlphaFoldDB" id="A0A0G1ZVQ1"/>
<feature type="region of interest" description="Disordered" evidence="1">
    <location>
        <begin position="128"/>
        <end position="162"/>
    </location>
</feature>
<evidence type="ECO:0000256" key="1">
    <source>
        <dbReference type="SAM" id="MobiDB-lite"/>
    </source>
</evidence>
<proteinExistence type="predicted"/>
<reference evidence="2 3" key="1">
    <citation type="journal article" date="2015" name="Nature">
        <title>rRNA introns, odd ribosomes, and small enigmatic genomes across a large radiation of phyla.</title>
        <authorList>
            <person name="Brown C.T."/>
            <person name="Hug L.A."/>
            <person name="Thomas B.C."/>
            <person name="Sharon I."/>
            <person name="Castelle C.J."/>
            <person name="Singh A."/>
            <person name="Wilkins M.J."/>
            <person name="Williams K.H."/>
            <person name="Banfield J.F."/>
        </authorList>
    </citation>
    <scope>NUCLEOTIDE SEQUENCE [LARGE SCALE GENOMIC DNA]</scope>
</reference>
<sequence length="198" mass="21569">MSHPSRDEYIRRAIKLAQSEARVRRNKKYSDHAREAARAWVGMIELRAMGSIKGYVSAFSKPYQPPHTAVIPAAPKISLSKMGLRVTYLPAGSPFLAHGLHRHVQHVPALSQREGTHDLAYHHADRRRVPHQGGGNAVGKGSCGRTPGVSRPQPRAAVPGRGLCQARPHVHSSLRRGLGTALTSSHPPPTPGGFYFLV</sequence>
<dbReference type="EMBL" id="LCRH01000028">
    <property type="protein sequence ID" value="KKW32432.1"/>
    <property type="molecule type" value="Genomic_DNA"/>
</dbReference>
<organism evidence="2 3">
    <name type="scientific">Candidatus Uhrbacteria bacterium GW2011_GWA2_52_8d</name>
    <dbReference type="NCBI Taxonomy" id="1618979"/>
    <lineage>
        <taxon>Bacteria</taxon>
        <taxon>Candidatus Uhriibacteriota</taxon>
    </lineage>
</organism>
<evidence type="ECO:0000313" key="2">
    <source>
        <dbReference type="EMBL" id="KKW32432.1"/>
    </source>
</evidence>
<dbReference type="Proteomes" id="UP000034054">
    <property type="component" value="Unassembled WGS sequence"/>
</dbReference>
<comment type="caution">
    <text evidence="2">The sequence shown here is derived from an EMBL/GenBank/DDBJ whole genome shotgun (WGS) entry which is preliminary data.</text>
</comment>
<evidence type="ECO:0000313" key="3">
    <source>
        <dbReference type="Proteomes" id="UP000034054"/>
    </source>
</evidence>
<name>A0A0G1ZVQ1_9BACT</name>